<dbReference type="OrthoDB" id="7020948at2"/>
<name>A0A099KJ87_COLPS</name>
<dbReference type="RefSeq" id="WP_052056706.1">
    <property type="nucleotide sequence ID" value="NZ_JQED01000040.1"/>
</dbReference>
<dbReference type="InterPro" id="IPR054232">
    <property type="entry name" value="DUF6957"/>
</dbReference>
<accession>A0A099KJ87</accession>
<evidence type="ECO:0000259" key="1">
    <source>
        <dbReference type="Pfam" id="PF22275"/>
    </source>
</evidence>
<proteinExistence type="predicted"/>
<organism evidence="2 3">
    <name type="scientific">Colwellia psychrerythraea</name>
    <name type="common">Vibrio psychroerythus</name>
    <dbReference type="NCBI Taxonomy" id="28229"/>
    <lineage>
        <taxon>Bacteria</taxon>
        <taxon>Pseudomonadati</taxon>
        <taxon>Pseudomonadota</taxon>
        <taxon>Gammaproteobacteria</taxon>
        <taxon>Alteromonadales</taxon>
        <taxon>Colwelliaceae</taxon>
        <taxon>Colwellia</taxon>
    </lineage>
</organism>
<evidence type="ECO:0000313" key="2">
    <source>
        <dbReference type="EMBL" id="KGJ89608.1"/>
    </source>
</evidence>
<gene>
    <name evidence="2" type="ORF">ND2E_3799</name>
</gene>
<dbReference type="AlphaFoldDB" id="A0A099KJ87"/>
<protein>
    <recommendedName>
        <fullName evidence="1">DUF6957 domain-containing protein</fullName>
    </recommendedName>
</protein>
<feature type="domain" description="DUF6957" evidence="1">
    <location>
        <begin position="27"/>
        <end position="132"/>
    </location>
</feature>
<comment type="caution">
    <text evidence="2">The sequence shown here is derived from an EMBL/GenBank/DDBJ whole genome shotgun (WGS) entry which is preliminary data.</text>
</comment>
<dbReference type="Proteomes" id="UP000029843">
    <property type="component" value="Unassembled WGS sequence"/>
</dbReference>
<dbReference type="EMBL" id="JQED01000040">
    <property type="protein sequence ID" value="KGJ89608.1"/>
    <property type="molecule type" value="Genomic_DNA"/>
</dbReference>
<dbReference type="PATRIC" id="fig|28229.4.peg.2951"/>
<sequence>MDNYDYIVVIAKLAKAFKNDGETVGFGCEESSLPYQINIYRKINGSKTYCAAKAWCLWQIQSPLIDSGEHPEVIMLKADHVIEDELGRFPVGGWVRSSPILAVYDNCIFETGNTFYIAVGEGMQKQISAEDASSFF</sequence>
<evidence type="ECO:0000313" key="3">
    <source>
        <dbReference type="Proteomes" id="UP000029843"/>
    </source>
</evidence>
<dbReference type="Pfam" id="PF22275">
    <property type="entry name" value="DUF6957"/>
    <property type="match status" value="1"/>
</dbReference>
<reference evidence="2 3" key="1">
    <citation type="submission" date="2014-08" db="EMBL/GenBank/DDBJ databases">
        <title>Genomic and Phenotypic Diversity of Colwellia psychrerythraea strains from Disparate Marine Basins.</title>
        <authorList>
            <person name="Techtmann S.M."/>
            <person name="Stelling S.C."/>
            <person name="Utturkar S.M."/>
            <person name="Alshibli N."/>
            <person name="Harris A."/>
            <person name="Brown S.D."/>
            <person name="Hazen T.C."/>
        </authorList>
    </citation>
    <scope>NUCLEOTIDE SEQUENCE [LARGE SCALE GENOMIC DNA]</scope>
    <source>
        <strain evidence="2 3">ND2E</strain>
    </source>
</reference>